<dbReference type="OrthoDB" id="8635520at2"/>
<dbReference type="InterPro" id="IPR036388">
    <property type="entry name" value="WH-like_DNA-bd_sf"/>
</dbReference>
<name>A0A4Y8WYJ9_9MICC</name>
<evidence type="ECO:0000313" key="1">
    <source>
        <dbReference type="EMBL" id="MBB4883913.1"/>
    </source>
</evidence>
<gene>
    <name evidence="1" type="ORF">BJ976_002264</name>
</gene>
<dbReference type="SUPFAM" id="SSF46785">
    <property type="entry name" value="Winged helix' DNA-binding domain"/>
    <property type="match status" value="1"/>
</dbReference>
<sequence length="171" mass="18856">MSDAAPAASHRAPADVVPWLDEEERSAFLALMSVVLRLEPTLDAQLRREAGVTHFEYSVLANLSEADGGRRRMSELAHLSSGSLPRLSQVVTRLEKRGWVQRRPDPEDGRYTLAVLTDDGRAAVEAAAPGHVAEVRRTVVDPLTRAQLRQLTAIGRRIMAQIDPEDRCLEG</sequence>
<dbReference type="Gene3D" id="1.10.10.10">
    <property type="entry name" value="Winged helix-like DNA-binding domain superfamily/Winged helix DNA-binding domain"/>
    <property type="match status" value="1"/>
</dbReference>
<dbReference type="GO" id="GO:0003700">
    <property type="term" value="F:DNA-binding transcription factor activity"/>
    <property type="evidence" value="ECO:0007669"/>
    <property type="project" value="InterPro"/>
</dbReference>
<dbReference type="PANTHER" id="PTHR33164">
    <property type="entry name" value="TRANSCRIPTIONAL REGULATOR, MARR FAMILY"/>
    <property type="match status" value="1"/>
</dbReference>
<organism evidence="1 2">
    <name type="scientific">Micrococcus flavus</name>
    <dbReference type="NCBI Taxonomy" id="384602"/>
    <lineage>
        <taxon>Bacteria</taxon>
        <taxon>Bacillati</taxon>
        <taxon>Actinomycetota</taxon>
        <taxon>Actinomycetes</taxon>
        <taxon>Micrococcales</taxon>
        <taxon>Micrococcaceae</taxon>
        <taxon>Micrococcus</taxon>
    </lineage>
</organism>
<dbReference type="SMART" id="SM00347">
    <property type="entry name" value="HTH_MARR"/>
    <property type="match status" value="1"/>
</dbReference>
<reference evidence="1 2" key="1">
    <citation type="submission" date="2020-08" db="EMBL/GenBank/DDBJ databases">
        <title>Sequencing the genomes of 1000 actinobacteria strains.</title>
        <authorList>
            <person name="Klenk H.-P."/>
        </authorList>
    </citation>
    <scope>NUCLEOTIDE SEQUENCE [LARGE SCALE GENOMIC DNA]</scope>
    <source>
        <strain evidence="1 2">DSM 19079</strain>
    </source>
</reference>
<dbReference type="PRINTS" id="PR00598">
    <property type="entry name" value="HTHMARR"/>
</dbReference>
<dbReference type="AlphaFoldDB" id="A0A4Y8WYJ9"/>
<dbReference type="InterPro" id="IPR000835">
    <property type="entry name" value="HTH_MarR-typ"/>
</dbReference>
<dbReference type="PROSITE" id="PS50995">
    <property type="entry name" value="HTH_MARR_2"/>
    <property type="match status" value="1"/>
</dbReference>
<dbReference type="GO" id="GO:0006950">
    <property type="term" value="P:response to stress"/>
    <property type="evidence" value="ECO:0007669"/>
    <property type="project" value="TreeGrafter"/>
</dbReference>
<dbReference type="PANTHER" id="PTHR33164:SF99">
    <property type="entry name" value="MARR FAMILY REGULATORY PROTEIN"/>
    <property type="match status" value="1"/>
</dbReference>
<dbReference type="InterPro" id="IPR039422">
    <property type="entry name" value="MarR/SlyA-like"/>
</dbReference>
<comment type="caution">
    <text evidence="1">The sequence shown here is derived from an EMBL/GenBank/DDBJ whole genome shotgun (WGS) entry which is preliminary data.</text>
</comment>
<keyword evidence="1" id="KW-0238">DNA-binding</keyword>
<dbReference type="InterPro" id="IPR036390">
    <property type="entry name" value="WH_DNA-bd_sf"/>
</dbReference>
<evidence type="ECO:0000313" key="2">
    <source>
        <dbReference type="Proteomes" id="UP000560081"/>
    </source>
</evidence>
<keyword evidence="2" id="KW-1185">Reference proteome</keyword>
<dbReference type="GO" id="GO:0003677">
    <property type="term" value="F:DNA binding"/>
    <property type="evidence" value="ECO:0007669"/>
    <property type="project" value="UniProtKB-KW"/>
</dbReference>
<proteinExistence type="predicted"/>
<dbReference type="Proteomes" id="UP000560081">
    <property type="component" value="Unassembled WGS sequence"/>
</dbReference>
<dbReference type="RefSeq" id="WP_135030466.1">
    <property type="nucleotide sequence ID" value="NZ_BMLA01000007.1"/>
</dbReference>
<dbReference type="Pfam" id="PF01047">
    <property type="entry name" value="MarR"/>
    <property type="match status" value="1"/>
</dbReference>
<protein>
    <submittedName>
        <fullName evidence="1">DNA-binding MarR family transcriptional regulator</fullName>
    </submittedName>
</protein>
<accession>A0A4Y8WYJ9</accession>
<dbReference type="EMBL" id="JACHMC010000001">
    <property type="protein sequence ID" value="MBB4883913.1"/>
    <property type="molecule type" value="Genomic_DNA"/>
</dbReference>